<feature type="domain" description="NADP-dependent oxidoreductase" evidence="4">
    <location>
        <begin position="15"/>
        <end position="318"/>
    </location>
</feature>
<dbReference type="Pfam" id="PF00248">
    <property type="entry name" value="Aldo_ket_red"/>
    <property type="match status" value="1"/>
</dbReference>
<keyword evidence="6" id="KW-1185">Reference proteome</keyword>
<comment type="similarity">
    <text evidence="1">Belongs to the shaker potassium channel beta subunit family.</text>
</comment>
<reference evidence="5 6" key="1">
    <citation type="journal article" date="2009" name="Stand. Genomic Sci.">
        <title>Complete genome sequence of Acidimicrobium ferrooxidans type strain (ICP).</title>
        <authorList>
            <person name="Clum A."/>
            <person name="Nolan M."/>
            <person name="Lang E."/>
            <person name="Glavina Del Rio T."/>
            <person name="Tice H."/>
            <person name="Copeland A."/>
            <person name="Cheng J.F."/>
            <person name="Lucas S."/>
            <person name="Chen F."/>
            <person name="Bruce D."/>
            <person name="Goodwin L."/>
            <person name="Pitluck S."/>
            <person name="Ivanova N."/>
            <person name="Mavrommatis K."/>
            <person name="Mikhailova N."/>
            <person name="Pati A."/>
            <person name="Chen A."/>
            <person name="Palaniappan K."/>
            <person name="Goker M."/>
            <person name="Spring S."/>
            <person name="Land M."/>
            <person name="Hauser L."/>
            <person name="Chang Y.J."/>
            <person name="Jeffries C.C."/>
            <person name="Chain P."/>
            <person name="Bristow J."/>
            <person name="Eisen J.A."/>
            <person name="Markowitz V."/>
            <person name="Hugenholtz P."/>
            <person name="Kyrpides N.C."/>
            <person name="Klenk H.P."/>
            <person name="Lapidus A."/>
        </authorList>
    </citation>
    <scope>NUCLEOTIDE SEQUENCE [LARGE SCALE GENOMIC DNA]</scope>
    <source>
        <strain evidence="6">DSM 10331 / JCM 15462 / NBRC 103882 / ICP</strain>
    </source>
</reference>
<protein>
    <submittedName>
        <fullName evidence="5">Aldo/keto reductase</fullName>
    </submittedName>
</protein>
<name>C7M070_ACIFD</name>
<dbReference type="RefSeq" id="WP_015798861.1">
    <property type="nucleotide sequence ID" value="NC_013124.1"/>
</dbReference>
<evidence type="ECO:0000313" key="5">
    <source>
        <dbReference type="EMBL" id="ACU54378.1"/>
    </source>
</evidence>
<sequence length="322" mass="35623">MRYRHLGRTGLKVSELGFGSWVTFGTQLDVGRAADILAAAREAGINLFDNAEAYAGGESERIMGQAIARLGWPRWSYVVTSKFFWGIHDDVNTHHTLNRKYLVEAVDASLERFGLDHLDIIYCHRPDPTTPIAETVFAMSELVSAHKAHYWGTSEWSAEEIRHAIDVATANHLHAPVVEQPQYNLLERQRVEHEYARLLDEEGIGLTTWSPLASGLLTGKYVNGVPAGSRATLHGYEWLRDLLTDPGRQAVVRSLLPLASRLEVSLAQLAIGWCLLNPHVSSVLLGATSIDQLNENLGALEARDRLTPAVVDEINAILAEHA</sequence>
<dbReference type="HOGENOM" id="CLU_023205_2_0_11"/>
<dbReference type="EMBL" id="CP001631">
    <property type="protein sequence ID" value="ACU54378.1"/>
    <property type="molecule type" value="Genomic_DNA"/>
</dbReference>
<dbReference type="InterPro" id="IPR023210">
    <property type="entry name" value="NADP_OxRdtase_dom"/>
</dbReference>
<dbReference type="PANTHER" id="PTHR43150:SF2">
    <property type="entry name" value="HYPERKINETIC, ISOFORM M"/>
    <property type="match status" value="1"/>
</dbReference>
<dbReference type="STRING" id="525909.Afer_1455"/>
<dbReference type="SUPFAM" id="SSF51430">
    <property type="entry name" value="NAD(P)-linked oxidoreductase"/>
    <property type="match status" value="1"/>
</dbReference>
<organism evidence="5 6">
    <name type="scientific">Acidimicrobium ferrooxidans (strain DSM 10331 / JCM 15462 / NBRC 103882 / ICP)</name>
    <dbReference type="NCBI Taxonomy" id="525909"/>
    <lineage>
        <taxon>Bacteria</taxon>
        <taxon>Bacillati</taxon>
        <taxon>Actinomycetota</taxon>
        <taxon>Acidimicrobiia</taxon>
        <taxon>Acidimicrobiales</taxon>
        <taxon>Acidimicrobiaceae</taxon>
        <taxon>Acidimicrobium</taxon>
    </lineage>
</organism>
<dbReference type="PANTHER" id="PTHR43150">
    <property type="entry name" value="HYPERKINETIC, ISOFORM M"/>
    <property type="match status" value="1"/>
</dbReference>
<dbReference type="Proteomes" id="UP000000771">
    <property type="component" value="Chromosome"/>
</dbReference>
<keyword evidence="3" id="KW-0560">Oxidoreductase</keyword>
<gene>
    <name evidence="5" type="ordered locus">Afer_1455</name>
</gene>
<accession>C7M070</accession>
<dbReference type="OrthoDB" id="9768793at2"/>
<dbReference type="AlphaFoldDB" id="C7M070"/>
<dbReference type="InterPro" id="IPR005399">
    <property type="entry name" value="K_chnl_volt-dep_bsu_KCNAB-rel"/>
</dbReference>
<evidence type="ECO:0000256" key="2">
    <source>
        <dbReference type="ARBA" id="ARBA00022857"/>
    </source>
</evidence>
<keyword evidence="2" id="KW-0521">NADP</keyword>
<dbReference type="KEGG" id="afo:Afer_1455"/>
<dbReference type="eggNOG" id="COG0667">
    <property type="taxonomic scope" value="Bacteria"/>
</dbReference>
<dbReference type="InterPro" id="IPR036812">
    <property type="entry name" value="NAD(P)_OxRdtase_dom_sf"/>
</dbReference>
<evidence type="ECO:0000256" key="3">
    <source>
        <dbReference type="ARBA" id="ARBA00023002"/>
    </source>
</evidence>
<evidence type="ECO:0000256" key="1">
    <source>
        <dbReference type="ARBA" id="ARBA00006515"/>
    </source>
</evidence>
<evidence type="ECO:0000313" key="6">
    <source>
        <dbReference type="Proteomes" id="UP000000771"/>
    </source>
</evidence>
<dbReference type="GO" id="GO:0016491">
    <property type="term" value="F:oxidoreductase activity"/>
    <property type="evidence" value="ECO:0007669"/>
    <property type="project" value="UniProtKB-KW"/>
</dbReference>
<dbReference type="Gene3D" id="3.20.20.100">
    <property type="entry name" value="NADP-dependent oxidoreductase domain"/>
    <property type="match status" value="1"/>
</dbReference>
<dbReference type="PRINTS" id="PR01577">
    <property type="entry name" value="KCNABCHANNEL"/>
</dbReference>
<proteinExistence type="inferred from homology"/>
<evidence type="ECO:0000259" key="4">
    <source>
        <dbReference type="Pfam" id="PF00248"/>
    </source>
</evidence>